<organism evidence="4 5">
    <name type="scientific">Nannocystis pusilla</name>
    <dbReference type="NCBI Taxonomy" id="889268"/>
    <lineage>
        <taxon>Bacteria</taxon>
        <taxon>Pseudomonadati</taxon>
        <taxon>Myxococcota</taxon>
        <taxon>Polyangia</taxon>
        <taxon>Nannocystales</taxon>
        <taxon>Nannocystaceae</taxon>
        <taxon>Nannocystis</taxon>
    </lineage>
</organism>
<keyword evidence="5" id="KW-1185">Reference proteome</keyword>
<dbReference type="InterPro" id="IPR006158">
    <property type="entry name" value="Cobalamin-bd"/>
</dbReference>
<dbReference type="InterPro" id="IPR003759">
    <property type="entry name" value="Cbl-bd_cap"/>
</dbReference>
<dbReference type="InterPro" id="IPR036724">
    <property type="entry name" value="Cobalamin-bd_sf"/>
</dbReference>
<dbReference type="EMBL" id="JAIRAU010000031">
    <property type="protein sequence ID" value="MBZ5712401.1"/>
    <property type="molecule type" value="Genomic_DNA"/>
</dbReference>
<dbReference type="PANTHER" id="PTHR45833">
    <property type="entry name" value="METHIONINE SYNTHASE"/>
    <property type="match status" value="1"/>
</dbReference>
<evidence type="ECO:0000256" key="2">
    <source>
        <dbReference type="ARBA" id="ARBA00023285"/>
    </source>
</evidence>
<reference evidence="4" key="1">
    <citation type="submission" date="2021-08" db="EMBL/GenBank/DDBJ databases">
        <authorList>
            <person name="Stevens D.C."/>
        </authorList>
    </citation>
    <scope>NUCLEOTIDE SEQUENCE</scope>
    <source>
        <strain evidence="4">DSM 53165</strain>
    </source>
</reference>
<proteinExistence type="predicted"/>
<dbReference type="Gene3D" id="3.40.50.280">
    <property type="entry name" value="Cobalamin-binding domain"/>
    <property type="match status" value="1"/>
</dbReference>
<accession>A0ABS7TW29</accession>
<evidence type="ECO:0000259" key="3">
    <source>
        <dbReference type="PROSITE" id="PS51332"/>
    </source>
</evidence>
<dbReference type="Pfam" id="PF02607">
    <property type="entry name" value="B12-binding_2"/>
    <property type="match status" value="1"/>
</dbReference>
<evidence type="ECO:0000313" key="5">
    <source>
        <dbReference type="Proteomes" id="UP001139031"/>
    </source>
</evidence>
<sequence>MTPALARLRECYLRAQLAGDRREAVRLLLEDGLGAGARVEELQDHVVRAAQDEIGRLWQLNRVSIAQEHLATAISQLSLAALFERATPRPALGKRVLLACVEGELHELPARLVADVLELDGFEVRYLGANVPTDELVGEVQAEQPDLIGLSVTMSFNLPALRAAVVGVRGAGERPLFIGGHAIRWSPGLARELDVAEAGSSPAEQVATARRLAGVAS</sequence>
<dbReference type="RefSeq" id="WP_224194161.1">
    <property type="nucleotide sequence ID" value="NZ_JAIRAU010000031.1"/>
</dbReference>
<comment type="caution">
    <text evidence="4">The sequence shown here is derived from an EMBL/GenBank/DDBJ whole genome shotgun (WGS) entry which is preliminary data.</text>
</comment>
<dbReference type="Gene3D" id="1.10.1240.10">
    <property type="entry name" value="Methionine synthase domain"/>
    <property type="match status" value="1"/>
</dbReference>
<keyword evidence="2" id="KW-0170">Cobalt</keyword>
<dbReference type="Pfam" id="PF02310">
    <property type="entry name" value="B12-binding"/>
    <property type="match status" value="1"/>
</dbReference>
<protein>
    <submittedName>
        <fullName evidence="4">Cobalamin-dependent protein</fullName>
    </submittedName>
</protein>
<evidence type="ECO:0000313" key="4">
    <source>
        <dbReference type="EMBL" id="MBZ5712401.1"/>
    </source>
</evidence>
<dbReference type="InterPro" id="IPR036594">
    <property type="entry name" value="Meth_synthase_dom"/>
</dbReference>
<dbReference type="InterPro" id="IPR050554">
    <property type="entry name" value="Met_Synthase/Corrinoid"/>
</dbReference>
<name>A0ABS7TW29_9BACT</name>
<keyword evidence="1" id="KW-0479">Metal-binding</keyword>
<dbReference type="PROSITE" id="PS51332">
    <property type="entry name" value="B12_BINDING"/>
    <property type="match status" value="1"/>
</dbReference>
<evidence type="ECO:0000256" key="1">
    <source>
        <dbReference type="ARBA" id="ARBA00022723"/>
    </source>
</evidence>
<dbReference type="SUPFAM" id="SSF52242">
    <property type="entry name" value="Cobalamin (vitamin B12)-binding domain"/>
    <property type="match status" value="1"/>
</dbReference>
<dbReference type="Proteomes" id="UP001139031">
    <property type="component" value="Unassembled WGS sequence"/>
</dbReference>
<dbReference type="PANTHER" id="PTHR45833:SF1">
    <property type="entry name" value="METHIONINE SYNTHASE"/>
    <property type="match status" value="1"/>
</dbReference>
<gene>
    <name evidence="4" type="ORF">K7C98_24430</name>
</gene>
<feature type="domain" description="B12-binding" evidence="3">
    <location>
        <begin position="93"/>
        <end position="217"/>
    </location>
</feature>